<evidence type="ECO:0000259" key="4">
    <source>
        <dbReference type="PROSITE" id="PS51077"/>
    </source>
</evidence>
<dbReference type="OrthoDB" id="5401369at2"/>
<keyword evidence="1" id="KW-0805">Transcription regulation</keyword>
<comment type="caution">
    <text evidence="6">The sequence shown here is derived from an EMBL/GenBank/DDBJ whole genome shotgun (WGS) entry which is preliminary data.</text>
</comment>
<dbReference type="PROSITE" id="PS51078">
    <property type="entry name" value="ICLR_ED"/>
    <property type="match status" value="1"/>
</dbReference>
<evidence type="ECO:0000256" key="3">
    <source>
        <dbReference type="ARBA" id="ARBA00023163"/>
    </source>
</evidence>
<reference evidence="6 7" key="1">
    <citation type="submission" date="2019-07" db="EMBL/GenBank/DDBJ databases">
        <title>Qingshengfaniella alkalisoli gen. nov., sp. nov., isolated from saline soil.</title>
        <authorList>
            <person name="Xu L."/>
            <person name="Huang X.-X."/>
            <person name="Sun J.-Q."/>
        </authorList>
    </citation>
    <scope>NUCLEOTIDE SEQUENCE [LARGE SCALE GENOMIC DNA]</scope>
    <source>
        <strain evidence="6 7">DSM 27279</strain>
    </source>
</reference>
<name>A0A556AYT9_9BURK</name>
<dbReference type="SUPFAM" id="SSF46785">
    <property type="entry name" value="Winged helix' DNA-binding domain"/>
    <property type="match status" value="1"/>
</dbReference>
<dbReference type="SMART" id="SM00346">
    <property type="entry name" value="HTH_ICLR"/>
    <property type="match status" value="1"/>
</dbReference>
<dbReference type="InterPro" id="IPR005471">
    <property type="entry name" value="Tscrpt_reg_IclR_N"/>
</dbReference>
<dbReference type="InterPro" id="IPR050707">
    <property type="entry name" value="HTH_MetabolicPath_Reg"/>
</dbReference>
<feature type="domain" description="HTH iclR-type" evidence="4">
    <location>
        <begin position="5"/>
        <end position="67"/>
    </location>
</feature>
<dbReference type="Gene3D" id="3.30.450.40">
    <property type="match status" value="1"/>
</dbReference>
<dbReference type="Gene3D" id="1.10.10.10">
    <property type="entry name" value="Winged helix-like DNA-binding domain superfamily/Winged helix DNA-binding domain"/>
    <property type="match status" value="1"/>
</dbReference>
<keyword evidence="7" id="KW-1185">Reference proteome</keyword>
<evidence type="ECO:0000313" key="6">
    <source>
        <dbReference type="EMBL" id="TSH98088.1"/>
    </source>
</evidence>
<feature type="domain" description="IclR-ED" evidence="5">
    <location>
        <begin position="68"/>
        <end position="255"/>
    </location>
</feature>
<evidence type="ECO:0000256" key="1">
    <source>
        <dbReference type="ARBA" id="ARBA00023015"/>
    </source>
</evidence>
<evidence type="ECO:0000259" key="5">
    <source>
        <dbReference type="PROSITE" id="PS51078"/>
    </source>
</evidence>
<dbReference type="Proteomes" id="UP000318405">
    <property type="component" value="Unassembled WGS sequence"/>
</dbReference>
<sequence length="260" mass="27678">MALVNRSLERGLALLACFRPGLGTLSHRDLVERTGLPKATVTRLLRTLREQGYVAFDAALGGYRLGVPILGLARAWILENPLLPAVSPALRRIAGQTRAMASFGTAHDGDIVYLDGVNRDDSRPGRQIGRGMRIPILSSSVGHAWLAGLPPGRRTAEIARLRAASVEWPAGARALIDGALRHYREHGYCTLLYNEGRHRAIAMPVAGSDGGHYTVSIVYPVQPSGPRKPGDPAQDDAVALAMVQALRDLAASVPGPAAPA</sequence>
<dbReference type="EMBL" id="VLTJ01000007">
    <property type="protein sequence ID" value="TSH98088.1"/>
    <property type="molecule type" value="Genomic_DNA"/>
</dbReference>
<dbReference type="InterPro" id="IPR029016">
    <property type="entry name" value="GAF-like_dom_sf"/>
</dbReference>
<dbReference type="PROSITE" id="PS51077">
    <property type="entry name" value="HTH_ICLR"/>
    <property type="match status" value="1"/>
</dbReference>
<proteinExistence type="predicted"/>
<keyword evidence="3" id="KW-0804">Transcription</keyword>
<dbReference type="InterPro" id="IPR036390">
    <property type="entry name" value="WH_DNA-bd_sf"/>
</dbReference>
<dbReference type="InterPro" id="IPR036388">
    <property type="entry name" value="WH-like_DNA-bd_sf"/>
</dbReference>
<dbReference type="SUPFAM" id="SSF55781">
    <property type="entry name" value="GAF domain-like"/>
    <property type="match status" value="1"/>
</dbReference>
<dbReference type="RefSeq" id="WP_143946970.1">
    <property type="nucleotide sequence ID" value="NZ_BAABMB010000004.1"/>
</dbReference>
<dbReference type="InterPro" id="IPR014757">
    <property type="entry name" value="Tscrpt_reg_IclR_C"/>
</dbReference>
<dbReference type="PANTHER" id="PTHR30136">
    <property type="entry name" value="HELIX-TURN-HELIX TRANSCRIPTIONAL REGULATOR, ICLR FAMILY"/>
    <property type="match status" value="1"/>
</dbReference>
<dbReference type="PANTHER" id="PTHR30136:SF33">
    <property type="entry name" value="TRANSCRIPTIONAL REGULATORY PROTEIN"/>
    <property type="match status" value="1"/>
</dbReference>
<dbReference type="GO" id="GO:0045892">
    <property type="term" value="P:negative regulation of DNA-templated transcription"/>
    <property type="evidence" value="ECO:0007669"/>
    <property type="project" value="TreeGrafter"/>
</dbReference>
<organism evidence="6 7">
    <name type="scientific">Verticiella sediminum</name>
    <dbReference type="NCBI Taxonomy" id="1247510"/>
    <lineage>
        <taxon>Bacteria</taxon>
        <taxon>Pseudomonadati</taxon>
        <taxon>Pseudomonadota</taxon>
        <taxon>Betaproteobacteria</taxon>
        <taxon>Burkholderiales</taxon>
        <taxon>Alcaligenaceae</taxon>
        <taxon>Verticiella</taxon>
    </lineage>
</organism>
<gene>
    <name evidence="6" type="ORF">FOZ76_04700</name>
</gene>
<dbReference type="Pfam" id="PF01614">
    <property type="entry name" value="IclR_C"/>
    <property type="match status" value="1"/>
</dbReference>
<evidence type="ECO:0000313" key="7">
    <source>
        <dbReference type="Proteomes" id="UP000318405"/>
    </source>
</evidence>
<dbReference type="AlphaFoldDB" id="A0A556AYT9"/>
<dbReference type="GO" id="GO:0003677">
    <property type="term" value="F:DNA binding"/>
    <property type="evidence" value="ECO:0007669"/>
    <property type="project" value="UniProtKB-KW"/>
</dbReference>
<keyword evidence="2" id="KW-0238">DNA-binding</keyword>
<evidence type="ECO:0000256" key="2">
    <source>
        <dbReference type="ARBA" id="ARBA00023125"/>
    </source>
</evidence>
<dbReference type="GO" id="GO:0003700">
    <property type="term" value="F:DNA-binding transcription factor activity"/>
    <property type="evidence" value="ECO:0007669"/>
    <property type="project" value="TreeGrafter"/>
</dbReference>
<dbReference type="Pfam" id="PF09339">
    <property type="entry name" value="HTH_IclR"/>
    <property type="match status" value="1"/>
</dbReference>
<protein>
    <submittedName>
        <fullName evidence="6">IclR family transcriptional regulator</fullName>
    </submittedName>
</protein>
<accession>A0A556AYT9</accession>